<evidence type="ECO:0000313" key="2">
    <source>
        <dbReference type="Proteomes" id="UP001304895"/>
    </source>
</evidence>
<reference evidence="1" key="1">
    <citation type="journal article" date="2023" name="Mol. Phylogenet. Evol.">
        <title>Genome-scale phylogeny and comparative genomics of the fungal order Sordariales.</title>
        <authorList>
            <person name="Hensen N."/>
            <person name="Bonometti L."/>
            <person name="Westerberg I."/>
            <person name="Brannstrom I.O."/>
            <person name="Guillou S."/>
            <person name="Cros-Aarteil S."/>
            <person name="Calhoun S."/>
            <person name="Haridas S."/>
            <person name="Kuo A."/>
            <person name="Mondo S."/>
            <person name="Pangilinan J."/>
            <person name="Riley R."/>
            <person name="LaButti K."/>
            <person name="Andreopoulos B."/>
            <person name="Lipzen A."/>
            <person name="Chen C."/>
            <person name="Yan M."/>
            <person name="Daum C."/>
            <person name="Ng V."/>
            <person name="Clum A."/>
            <person name="Steindorff A."/>
            <person name="Ohm R.A."/>
            <person name="Martin F."/>
            <person name="Silar P."/>
            <person name="Natvig D.O."/>
            <person name="Lalanne C."/>
            <person name="Gautier V."/>
            <person name="Ament-Velasquez S.L."/>
            <person name="Kruys A."/>
            <person name="Hutchinson M.I."/>
            <person name="Powell A.J."/>
            <person name="Barry K."/>
            <person name="Miller A.N."/>
            <person name="Grigoriev I.V."/>
            <person name="Debuchy R."/>
            <person name="Gladieux P."/>
            <person name="Hiltunen Thoren M."/>
            <person name="Johannesson H."/>
        </authorList>
    </citation>
    <scope>NUCLEOTIDE SEQUENCE</scope>
    <source>
        <strain evidence="1">CBS 123565</strain>
    </source>
</reference>
<gene>
    <name evidence="1" type="ORF">BT67DRAFT_156151</name>
</gene>
<reference evidence="1" key="2">
    <citation type="submission" date="2023-05" db="EMBL/GenBank/DDBJ databases">
        <authorList>
            <consortium name="Lawrence Berkeley National Laboratory"/>
            <person name="Steindorff A."/>
            <person name="Hensen N."/>
            <person name="Bonometti L."/>
            <person name="Westerberg I."/>
            <person name="Brannstrom I.O."/>
            <person name="Guillou S."/>
            <person name="Cros-Aarteil S."/>
            <person name="Calhoun S."/>
            <person name="Haridas S."/>
            <person name="Kuo A."/>
            <person name="Mondo S."/>
            <person name="Pangilinan J."/>
            <person name="Riley R."/>
            <person name="Labutti K."/>
            <person name="Andreopoulos B."/>
            <person name="Lipzen A."/>
            <person name="Chen C."/>
            <person name="Yanf M."/>
            <person name="Daum C."/>
            <person name="Ng V."/>
            <person name="Clum A."/>
            <person name="Ohm R."/>
            <person name="Martin F."/>
            <person name="Silar P."/>
            <person name="Natvig D."/>
            <person name="Lalanne C."/>
            <person name="Gautier V."/>
            <person name="Ament-Velasquez S.L."/>
            <person name="Kruys A."/>
            <person name="Hutchinson M.I."/>
            <person name="Powell A.J."/>
            <person name="Barry K."/>
            <person name="Miller A.N."/>
            <person name="Grigoriev I.V."/>
            <person name="Debuchy R."/>
            <person name="Gladieux P."/>
            <person name="Thoren M.H."/>
            <person name="Johannesson H."/>
        </authorList>
    </citation>
    <scope>NUCLEOTIDE SEQUENCE</scope>
    <source>
        <strain evidence="1">CBS 123565</strain>
    </source>
</reference>
<comment type="caution">
    <text evidence="1">The sequence shown here is derived from an EMBL/GenBank/DDBJ whole genome shotgun (WGS) entry which is preliminary data.</text>
</comment>
<dbReference type="EMBL" id="MU853424">
    <property type="protein sequence ID" value="KAK4131458.1"/>
    <property type="molecule type" value="Genomic_DNA"/>
</dbReference>
<keyword evidence="2" id="KW-1185">Reference proteome</keyword>
<dbReference type="AlphaFoldDB" id="A0AAN6UEE4"/>
<protein>
    <submittedName>
        <fullName evidence="1">Uncharacterized protein</fullName>
    </submittedName>
</protein>
<organism evidence="1 2">
    <name type="scientific">Trichocladium antarcticum</name>
    <dbReference type="NCBI Taxonomy" id="1450529"/>
    <lineage>
        <taxon>Eukaryota</taxon>
        <taxon>Fungi</taxon>
        <taxon>Dikarya</taxon>
        <taxon>Ascomycota</taxon>
        <taxon>Pezizomycotina</taxon>
        <taxon>Sordariomycetes</taxon>
        <taxon>Sordariomycetidae</taxon>
        <taxon>Sordariales</taxon>
        <taxon>Chaetomiaceae</taxon>
        <taxon>Trichocladium</taxon>
    </lineage>
</organism>
<sequence>MLDIAFALFATSPFSPDGPQYWHDSRVGAPGDRYSCLWICNSGDTADGAGGFRHTYLPGCATVHNLQQLASPCSRELLPCIQPCVAPQPRSMCSDSSAICGHPPPRRSLLVAELTLPRDDRSQLRSQSAPIACTPLAFHDGGSAHDDPSCNSASLSHWPAAIGNTGASEAEGFRRASGYRDQLAIAQPCVRMNISPWSTRLFAIPPRLTPSLGQYFPLPLLVEIVLYVYSGGIFEGHLPLRKRCRGYVCWGMRPESVMLSFNCHPATCSLLVKEGPWGLVVLLLRYRETDMSAVS</sequence>
<evidence type="ECO:0000313" key="1">
    <source>
        <dbReference type="EMBL" id="KAK4131458.1"/>
    </source>
</evidence>
<accession>A0AAN6UEE4</accession>
<name>A0AAN6UEE4_9PEZI</name>
<proteinExistence type="predicted"/>
<dbReference type="Proteomes" id="UP001304895">
    <property type="component" value="Unassembled WGS sequence"/>
</dbReference>